<feature type="domain" description="NAD(P)-binding" evidence="1">
    <location>
        <begin position="7"/>
        <end position="171"/>
    </location>
</feature>
<dbReference type="EMBL" id="FOVL01000007">
    <property type="protein sequence ID" value="SFN52417.1"/>
    <property type="molecule type" value="Genomic_DNA"/>
</dbReference>
<evidence type="ECO:0000259" key="1">
    <source>
        <dbReference type="Pfam" id="PF13460"/>
    </source>
</evidence>
<dbReference type="Gene3D" id="3.40.50.720">
    <property type="entry name" value="NAD(P)-binding Rossmann-like Domain"/>
    <property type="match status" value="1"/>
</dbReference>
<dbReference type="RefSeq" id="WP_093407694.1">
    <property type="nucleotide sequence ID" value="NZ_FOVL01000007.1"/>
</dbReference>
<organism evidence="2 3">
    <name type="scientific">Salegentibacter flavus</name>
    <dbReference type="NCBI Taxonomy" id="287099"/>
    <lineage>
        <taxon>Bacteria</taxon>
        <taxon>Pseudomonadati</taxon>
        <taxon>Bacteroidota</taxon>
        <taxon>Flavobacteriia</taxon>
        <taxon>Flavobacteriales</taxon>
        <taxon>Flavobacteriaceae</taxon>
        <taxon>Salegentibacter</taxon>
    </lineage>
</organism>
<dbReference type="Pfam" id="PF13460">
    <property type="entry name" value="NAD_binding_10"/>
    <property type="match status" value="1"/>
</dbReference>
<dbReference type="AlphaFoldDB" id="A0A1I4ZQG9"/>
<evidence type="ECO:0000313" key="3">
    <source>
        <dbReference type="Proteomes" id="UP000199153"/>
    </source>
</evidence>
<dbReference type="GO" id="GO:0004029">
    <property type="term" value="F:aldehyde dehydrogenase (NAD+) activity"/>
    <property type="evidence" value="ECO:0007669"/>
    <property type="project" value="TreeGrafter"/>
</dbReference>
<protein>
    <submittedName>
        <fullName evidence="2">Nucleoside-diphosphate-sugar epimerase</fullName>
    </submittedName>
</protein>
<dbReference type="PANTHER" id="PTHR48079">
    <property type="entry name" value="PROTEIN YEEZ"/>
    <property type="match status" value="1"/>
</dbReference>
<name>A0A1I4ZQG9_9FLAO</name>
<reference evidence="2 3" key="1">
    <citation type="submission" date="2016-10" db="EMBL/GenBank/DDBJ databases">
        <authorList>
            <person name="de Groot N.N."/>
        </authorList>
    </citation>
    <scope>NUCLEOTIDE SEQUENCE [LARGE SCALE GENOMIC DNA]</scope>
    <source>
        <strain evidence="2 3">DSM 17794</strain>
    </source>
</reference>
<keyword evidence="3" id="KW-1185">Reference proteome</keyword>
<dbReference type="STRING" id="287099.SAMN05660413_01438"/>
<proteinExistence type="predicted"/>
<dbReference type="InterPro" id="IPR016040">
    <property type="entry name" value="NAD(P)-bd_dom"/>
</dbReference>
<evidence type="ECO:0000313" key="2">
    <source>
        <dbReference type="EMBL" id="SFN52417.1"/>
    </source>
</evidence>
<dbReference type="GO" id="GO:0005737">
    <property type="term" value="C:cytoplasm"/>
    <property type="evidence" value="ECO:0007669"/>
    <property type="project" value="TreeGrafter"/>
</dbReference>
<dbReference type="InterPro" id="IPR036291">
    <property type="entry name" value="NAD(P)-bd_dom_sf"/>
</dbReference>
<dbReference type="Proteomes" id="UP000199153">
    <property type="component" value="Unassembled WGS sequence"/>
</dbReference>
<dbReference type="PANTHER" id="PTHR48079:SF6">
    <property type="entry name" value="NAD(P)-BINDING DOMAIN-CONTAINING PROTEIN-RELATED"/>
    <property type="match status" value="1"/>
</dbReference>
<accession>A0A1I4ZQG9</accession>
<dbReference type="InterPro" id="IPR051783">
    <property type="entry name" value="NAD(P)-dependent_oxidoreduct"/>
</dbReference>
<dbReference type="SUPFAM" id="SSF51735">
    <property type="entry name" value="NAD(P)-binding Rossmann-fold domains"/>
    <property type="match status" value="1"/>
</dbReference>
<dbReference type="OrthoDB" id="751203at2"/>
<gene>
    <name evidence="2" type="ORF">SAMN05660413_01438</name>
</gene>
<sequence length="267" mass="29755">MNISILGTGWLGLPLGKALIEAEHSIKGSVTRREKMEQLQEAGITPYQIKVFTEGVQGDLASFLADAEVLIIDIPPGLRSVPEADFVGKIGRIIDYVEKSPVEKVIFVSSTSVYEDREGFPEYTEQDEANGTSEAAKQLISSEKMLLKNENFQTTVIRFGGLLGPGRHPVKYLAGKTGLKNPKAPVNLIRQEECIEIILQIIKKDVWNITFNAAYPEHPTKEDYYTRAAKEQNLKPPEFDQTGVSKGKMISSVRLEEILGFEFLKEI</sequence>